<keyword evidence="2" id="KW-1185">Reference proteome</keyword>
<protein>
    <submittedName>
        <fullName evidence="1">Uncharacterized protein</fullName>
    </submittedName>
</protein>
<dbReference type="AlphaFoldDB" id="A0A6N7VSB6"/>
<sequence>MHQLCAISAEDYVAAAQAHGITLRAEQDPLHEDDDPSPKHYCLTWGDCALVYLREYQLKGKTILWAPDGPLWFADPSASKEAALLDALQQFAVSQTKAVALRLHTRHSHDEEYPAYGDEQVWERLPAKDYPLRPWYRFLRWRTGLIDVFREPPASTSHTTNE</sequence>
<dbReference type="EMBL" id="VULO01000008">
    <property type="protein sequence ID" value="MSS84674.1"/>
    <property type="molecule type" value="Genomic_DNA"/>
</dbReference>
<name>A0A6N7VSB6_9ACTO</name>
<dbReference type="RefSeq" id="WP_154545246.1">
    <property type="nucleotide sequence ID" value="NZ_VULO01000008.1"/>
</dbReference>
<reference evidence="1 2" key="1">
    <citation type="submission" date="2019-08" db="EMBL/GenBank/DDBJ databases">
        <title>In-depth cultivation of the pig gut microbiome towards novel bacterial diversity and tailored functional studies.</title>
        <authorList>
            <person name="Wylensek D."/>
            <person name="Hitch T.C.A."/>
            <person name="Clavel T."/>
        </authorList>
    </citation>
    <scope>NUCLEOTIDE SEQUENCE [LARGE SCALE GENOMIC DNA]</scope>
    <source>
        <strain evidence="1 2">WB03_NA08</strain>
    </source>
</reference>
<gene>
    <name evidence="1" type="ORF">FYJ24_07830</name>
</gene>
<evidence type="ECO:0000313" key="2">
    <source>
        <dbReference type="Proteomes" id="UP000470875"/>
    </source>
</evidence>
<dbReference type="Proteomes" id="UP000470875">
    <property type="component" value="Unassembled WGS sequence"/>
</dbReference>
<accession>A0A6N7VSB6</accession>
<organism evidence="1 2">
    <name type="scientific">Scrofimicrobium canadense</name>
    <dbReference type="NCBI Taxonomy" id="2652290"/>
    <lineage>
        <taxon>Bacteria</taxon>
        <taxon>Bacillati</taxon>
        <taxon>Actinomycetota</taxon>
        <taxon>Actinomycetes</taxon>
        <taxon>Actinomycetales</taxon>
        <taxon>Actinomycetaceae</taxon>
        <taxon>Scrofimicrobium</taxon>
    </lineage>
</organism>
<evidence type="ECO:0000313" key="1">
    <source>
        <dbReference type="EMBL" id="MSS84674.1"/>
    </source>
</evidence>
<proteinExistence type="predicted"/>
<comment type="caution">
    <text evidence="1">The sequence shown here is derived from an EMBL/GenBank/DDBJ whole genome shotgun (WGS) entry which is preliminary data.</text>
</comment>